<dbReference type="AlphaFoldDB" id="E1QGK9"/>
<dbReference type="HOGENOM" id="CLU_300677_0_0_7"/>
<dbReference type="SUPFAM" id="SSF55486">
    <property type="entry name" value="Metalloproteases ('zincins'), catalytic domain"/>
    <property type="match status" value="1"/>
</dbReference>
<dbReference type="PROSITE" id="PS50222">
    <property type="entry name" value="EF_HAND_2"/>
    <property type="match status" value="1"/>
</dbReference>
<organism evidence="3 4">
    <name type="scientific">Desulfarculus baarsii (strain ATCC 33931 / DSM 2075 / LMG 7858 / VKM B-1802 / 2st14)</name>
    <dbReference type="NCBI Taxonomy" id="644282"/>
    <lineage>
        <taxon>Bacteria</taxon>
        <taxon>Pseudomonadati</taxon>
        <taxon>Thermodesulfobacteriota</taxon>
        <taxon>Desulfarculia</taxon>
        <taxon>Desulfarculales</taxon>
        <taxon>Desulfarculaceae</taxon>
        <taxon>Desulfarculus</taxon>
    </lineage>
</organism>
<evidence type="ECO:0000313" key="3">
    <source>
        <dbReference type="EMBL" id="ADK84702.1"/>
    </source>
</evidence>
<dbReference type="Proteomes" id="UP000009047">
    <property type="component" value="Chromosome"/>
</dbReference>
<dbReference type="Pfam" id="PF05547">
    <property type="entry name" value="Peptidase_M6"/>
    <property type="match status" value="1"/>
</dbReference>
<keyword evidence="3" id="KW-0482">Metalloprotease</keyword>
<keyword evidence="3" id="KW-0378">Hydrolase</keyword>
<name>E1QGK9_DESB2</name>
<dbReference type="GO" id="GO:0005509">
    <property type="term" value="F:calcium ion binding"/>
    <property type="evidence" value="ECO:0007669"/>
    <property type="project" value="InterPro"/>
</dbReference>
<feature type="chain" id="PRO_5003150249" evidence="1">
    <location>
        <begin position="26"/>
        <end position="995"/>
    </location>
</feature>
<proteinExistence type="predicted"/>
<dbReference type="PROSITE" id="PS00018">
    <property type="entry name" value="EF_HAND_1"/>
    <property type="match status" value="1"/>
</dbReference>
<dbReference type="InterPro" id="IPR002048">
    <property type="entry name" value="EF_hand_dom"/>
</dbReference>
<dbReference type="EMBL" id="CP002085">
    <property type="protein sequence ID" value="ADK84702.1"/>
    <property type="molecule type" value="Genomic_DNA"/>
</dbReference>
<dbReference type="SUPFAM" id="SSF49478">
    <property type="entry name" value="Cna protein B-type domain"/>
    <property type="match status" value="1"/>
</dbReference>
<dbReference type="GO" id="GO:0008237">
    <property type="term" value="F:metallopeptidase activity"/>
    <property type="evidence" value="ECO:0007669"/>
    <property type="project" value="UniProtKB-KW"/>
</dbReference>
<dbReference type="InterPro" id="IPR008757">
    <property type="entry name" value="Peptidase_M6-like_domain"/>
</dbReference>
<dbReference type="GO" id="GO:0006508">
    <property type="term" value="P:proteolysis"/>
    <property type="evidence" value="ECO:0007669"/>
    <property type="project" value="InterPro"/>
</dbReference>
<feature type="signal peptide" evidence="1">
    <location>
        <begin position="1"/>
        <end position="25"/>
    </location>
</feature>
<keyword evidence="3" id="KW-0645">Protease</keyword>
<dbReference type="eggNOG" id="COG4412">
    <property type="taxonomic scope" value="Bacteria"/>
</dbReference>
<keyword evidence="4" id="KW-1185">Reference proteome</keyword>
<dbReference type="NCBIfam" id="TIGR03296">
    <property type="entry name" value="M6dom_TIGR03296"/>
    <property type="match status" value="1"/>
</dbReference>
<dbReference type="SUPFAM" id="SSF49464">
    <property type="entry name" value="Carboxypeptidase regulatory domain-like"/>
    <property type="match status" value="2"/>
</dbReference>
<reference evidence="3 4" key="1">
    <citation type="journal article" date="2010" name="Stand. Genomic Sci.">
        <title>Complete genome sequence of Desulfarculus baarsii type strain (2st14).</title>
        <authorList>
            <person name="Sun H."/>
            <person name="Spring S."/>
            <person name="Lapidus A."/>
            <person name="Davenport K."/>
            <person name="Del Rio T.G."/>
            <person name="Tice H."/>
            <person name="Nolan M."/>
            <person name="Copeland A."/>
            <person name="Cheng J.F."/>
            <person name="Lucas S."/>
            <person name="Tapia R."/>
            <person name="Goodwin L."/>
            <person name="Pitluck S."/>
            <person name="Ivanova N."/>
            <person name="Pagani I."/>
            <person name="Mavromatis K."/>
            <person name="Ovchinnikova G."/>
            <person name="Pati A."/>
            <person name="Chen A."/>
            <person name="Palaniappan K."/>
            <person name="Hauser L."/>
            <person name="Chang Y.J."/>
            <person name="Jeffries C.D."/>
            <person name="Detter J.C."/>
            <person name="Han C."/>
            <person name="Rohde M."/>
            <person name="Brambilla E."/>
            <person name="Goker M."/>
            <person name="Woyke T."/>
            <person name="Bristow J."/>
            <person name="Eisen J.A."/>
            <person name="Markowitz V."/>
            <person name="Hugenholtz P."/>
            <person name="Kyrpides N.C."/>
            <person name="Klenk H.P."/>
            <person name="Land M."/>
        </authorList>
    </citation>
    <scope>NUCLEOTIDE SEQUENCE [LARGE SCALE GENOMIC DNA]</scope>
    <source>
        <strain evidence="4">ATCC 33931 / DSM 2075 / LMG 7858 / VKM B-1802 / 2st14</strain>
    </source>
</reference>
<dbReference type="InterPro" id="IPR018247">
    <property type="entry name" value="EF_Hand_1_Ca_BS"/>
</dbReference>
<accession>E1QGK9</accession>
<gene>
    <name evidence="3" type="ordered locus">Deba_1334</name>
</gene>
<dbReference type="STRING" id="644282.Deba_1334"/>
<evidence type="ECO:0000256" key="1">
    <source>
        <dbReference type="SAM" id="SignalP"/>
    </source>
</evidence>
<dbReference type="OrthoDB" id="5523924at2"/>
<dbReference type="Gene3D" id="2.60.40.1120">
    <property type="entry name" value="Carboxypeptidase-like, regulatory domain"/>
    <property type="match status" value="1"/>
</dbReference>
<dbReference type="RefSeq" id="WP_013258155.1">
    <property type="nucleotide sequence ID" value="NC_014365.1"/>
</dbReference>
<feature type="domain" description="EF-hand" evidence="2">
    <location>
        <begin position="683"/>
        <end position="709"/>
    </location>
</feature>
<keyword evidence="1" id="KW-0732">Signal</keyword>
<protein>
    <submittedName>
        <fullName evidence="3">M6 family metalloprotease domain protein</fullName>
    </submittedName>
</protein>
<dbReference type="PANTHER" id="PTHR41775">
    <property type="entry name" value="SECRETED PROTEIN-RELATED"/>
    <property type="match status" value="1"/>
</dbReference>
<dbReference type="InterPro" id="IPR008969">
    <property type="entry name" value="CarboxyPept-like_regulatory"/>
</dbReference>
<dbReference type="PANTHER" id="PTHR41775:SF1">
    <property type="entry name" value="PEPTIDASE M6-LIKE DOMAIN-CONTAINING PROTEIN"/>
    <property type="match status" value="1"/>
</dbReference>
<evidence type="ECO:0000313" key="4">
    <source>
        <dbReference type="Proteomes" id="UP000009047"/>
    </source>
</evidence>
<sequence>MASVLAGVTLMLLATLFLASQPAMADDAGKKKASEGVYKSMGPQKATSAYGESVVSRWWGGAGTAQNKQLDDSYMAYSLPFNFPFFGQSFRTIYISTNGWITFDAASSSFSNSDTTLISTKCIAPLWDDIDLRNGSGVTGSDIYILRNASNVLIRWKGKRYPYYNTSTSVVNVECVLYSNGQIRFNYGVGNNPVDATVGISKGDGSNYILGYHNGRANCNQVASLLYTPASTNVTVNGYVRTSGGAGINGAWLTYTNQTGSGSNASGYYARSLPRGWSGYVTPIKSGYAFVPNRRQYTNLSANASGNFTGYTSAQLLTMGGRVTVGGSALSGVTVTLTGSSGYANYTLTTNANGYWWAKVPPRWTGTVTPSRSGYTFTPTSRSAPGYTVNWTTCNFTAVVAQNKLIWGSIKTKAGVAMSGVTVTLTGASGKPSYTVTTNASGVYSRYVPYGWSGTLRASRSGYSLYPATRTISNITANLGNQNFMGYTTADTITIGGRVLYNSAGLSGVTVSLTGSGGSVNRTATTNASGYWTTTTPLGWAGSVVASRSGYTFSPTSQTLGARYYNHTCANFVGSVVTTRTEPLLVIMVDFTNFAHTGTEAEWANRIFGTSGLTLRTFYMEASRNTFYFRPANESSGTANNGIVRVRLNRVHPNPEANQSTADQRYQELMRDAILAANPYVNFAAYDTNGDGWLTNRELHLAFYIAGYEASYDSSTPSVWAHRWSLHSYYLNATLPRPDNVYVGCHNDTASRNGGYTMQGQRHGSRQAAFGTLAHELGHDLGLPDLYDVSSNVAEGVGAHCLMSSGSWGAGSGENPGVRPVHPSAWCKIELGFVTPVTVAQAATWSGNLLSTNYTTYAPLKITTSNAQQYFLVEFRKPVGFDAGLQRLFGSGTTGGLAIWHIDTSRRTSNNQDNANWRRKLVDLEVPGYSSVSGDPLDLGYTRGSLSHYWRTGTSYYRFHGSSTPNTTLYEGTATGISVTATANGTGNYIGVTKP</sequence>
<evidence type="ECO:0000259" key="2">
    <source>
        <dbReference type="PROSITE" id="PS50222"/>
    </source>
</evidence>
<dbReference type="KEGG" id="dbr:Deba_1334"/>